<evidence type="ECO:0000313" key="3">
    <source>
        <dbReference type="Proteomes" id="UP001295740"/>
    </source>
</evidence>
<dbReference type="Proteomes" id="UP001295740">
    <property type="component" value="Unassembled WGS sequence"/>
</dbReference>
<feature type="region of interest" description="Disordered" evidence="1">
    <location>
        <begin position="46"/>
        <end position="67"/>
    </location>
</feature>
<proteinExistence type="predicted"/>
<protein>
    <submittedName>
        <fullName evidence="2">Uu.00g111840.m01.CDS01</fullName>
    </submittedName>
</protein>
<accession>A0AAI8VFV1</accession>
<organism evidence="2 3">
    <name type="scientific">Anthostomella pinea</name>
    <dbReference type="NCBI Taxonomy" id="933095"/>
    <lineage>
        <taxon>Eukaryota</taxon>
        <taxon>Fungi</taxon>
        <taxon>Dikarya</taxon>
        <taxon>Ascomycota</taxon>
        <taxon>Pezizomycotina</taxon>
        <taxon>Sordariomycetes</taxon>
        <taxon>Xylariomycetidae</taxon>
        <taxon>Xylariales</taxon>
        <taxon>Xylariaceae</taxon>
        <taxon>Anthostomella</taxon>
    </lineage>
</organism>
<evidence type="ECO:0000313" key="2">
    <source>
        <dbReference type="EMBL" id="CAJ2503790.1"/>
    </source>
</evidence>
<dbReference type="EMBL" id="CAUWAG010000006">
    <property type="protein sequence ID" value="CAJ2503790.1"/>
    <property type="molecule type" value="Genomic_DNA"/>
</dbReference>
<name>A0AAI8VFV1_9PEZI</name>
<keyword evidence="3" id="KW-1185">Reference proteome</keyword>
<comment type="caution">
    <text evidence="2">The sequence shown here is derived from an EMBL/GenBank/DDBJ whole genome shotgun (WGS) entry which is preliminary data.</text>
</comment>
<dbReference type="AlphaFoldDB" id="A0AAI8VFV1"/>
<evidence type="ECO:0000256" key="1">
    <source>
        <dbReference type="SAM" id="MobiDB-lite"/>
    </source>
</evidence>
<sequence length="67" mass="7505">MSGIGVCTQATWASWHSGFLRGLATLKKYFLKIQTDVRLQVGLVTPHKRHEENGEAEDDYAQLSVSE</sequence>
<gene>
    <name evidence="2" type="ORF">KHLLAP_LOCUS4258</name>
</gene>
<reference evidence="2" key="1">
    <citation type="submission" date="2023-10" db="EMBL/GenBank/DDBJ databases">
        <authorList>
            <person name="Hackl T."/>
        </authorList>
    </citation>
    <scope>NUCLEOTIDE SEQUENCE</scope>
</reference>